<protein>
    <submittedName>
        <fullName evidence="2">Por secretion system C-terminal sorting domain-containing protein</fullName>
    </submittedName>
</protein>
<dbReference type="SUPFAM" id="SSF51126">
    <property type="entry name" value="Pectin lyase-like"/>
    <property type="match status" value="1"/>
</dbReference>
<dbReference type="Gene3D" id="2.160.20.10">
    <property type="entry name" value="Single-stranded right-handed beta-helix, Pectin lyase-like"/>
    <property type="match status" value="1"/>
</dbReference>
<dbReference type="EMBL" id="FOXS01000001">
    <property type="protein sequence ID" value="SFP84469.1"/>
    <property type="molecule type" value="Genomic_DNA"/>
</dbReference>
<dbReference type="OrthoDB" id="3333873at2"/>
<dbReference type="InterPro" id="IPR011050">
    <property type="entry name" value="Pectin_lyase_fold/virulence"/>
</dbReference>
<evidence type="ECO:0000313" key="3">
    <source>
        <dbReference type="Proteomes" id="UP000199029"/>
    </source>
</evidence>
<dbReference type="SMART" id="SM00710">
    <property type="entry name" value="PbH1"/>
    <property type="match status" value="6"/>
</dbReference>
<reference evidence="3" key="1">
    <citation type="submission" date="2016-10" db="EMBL/GenBank/DDBJ databases">
        <authorList>
            <person name="Varghese N."/>
            <person name="Submissions S."/>
        </authorList>
    </citation>
    <scope>NUCLEOTIDE SEQUENCE [LARGE SCALE GENOMIC DNA]</scope>
    <source>
        <strain evidence="3">OR362-8,ATCC BAA-1266,JCM 13504</strain>
    </source>
</reference>
<feature type="chain" id="PRO_5011436409" evidence="1">
    <location>
        <begin position="22"/>
        <end position="712"/>
    </location>
</feature>
<evidence type="ECO:0000256" key="1">
    <source>
        <dbReference type="SAM" id="SignalP"/>
    </source>
</evidence>
<dbReference type="InterPro" id="IPR012334">
    <property type="entry name" value="Pectin_lyas_fold"/>
</dbReference>
<keyword evidence="1" id="KW-0732">Signal</keyword>
<dbReference type="InterPro" id="IPR006626">
    <property type="entry name" value="PbH1"/>
</dbReference>
<dbReference type="Gene3D" id="2.60.40.10">
    <property type="entry name" value="Immunoglobulins"/>
    <property type="match status" value="1"/>
</dbReference>
<organism evidence="2 3">
    <name type="scientific">Hymenobacter arizonensis</name>
    <name type="common">Siccationidurans arizonensis</name>
    <dbReference type="NCBI Taxonomy" id="1227077"/>
    <lineage>
        <taxon>Bacteria</taxon>
        <taxon>Pseudomonadati</taxon>
        <taxon>Bacteroidota</taxon>
        <taxon>Cytophagia</taxon>
        <taxon>Cytophagales</taxon>
        <taxon>Hymenobacteraceae</taxon>
        <taxon>Hymenobacter</taxon>
    </lineage>
</organism>
<accession>A0A1I5TN40</accession>
<proteinExistence type="predicted"/>
<sequence>MKLKIILLLFIAVVAGRPSKASTFYISTGGSDSQAGTSVATAWRTIAKVNATTFQPGDKILFEGGETFAGGISLTHTSQGTPAQPIVFSSYGAGRATIASGNSFGFHAYNTAGIELRRLAFVGAGRMINTTSGVTFYLDQANTHLQHLRMDSLDVSGYQKSGALIGSWNGTSGFSDVRITNSRFHANGEAGLSSYQFFPLQGQAHHNWYVGNCEAYDNSGRANITHTHTGNGIVLAGIDGVIVERCKAYNNGWLNGNTAGGPVGIWGWACNNLVIQLCESHHNQSGTGIDGGGFDLDGGCTNSVMQYNYSHDNQGAGYLLAQFPDAAPMHDLIVRYNISENDARGHNQGALAVWSSGANGGIARASFHNNTVLMSPPANGTRPRAVYIMSGGISDITLRNNVLQTSGGLPVLTTLSAAGLRLEGNCYWSADAPLTVEWGGTAFPDLQTWRAATGQEQLANGNATGLNADPLLARSATAAPLATSPVKAAGLNLQAEFSISPGPRDFIGNPTVQAPARGNIGAFEGNLTSVAAPLPVELTAFTAEQDGNGAMLRWTTATEKDNAYFVVESSTNGQTFTALHQVHGQGNSSRAQHYQYADQNVTRYAANTVYYRLRQVDTDGKSTYSPVRTLSARLAARETRLHVWPNPAQPGNVVRVQGEPATQAHLFDAQGRLLASALVAADGIAGLPADGLAPGVYVVRCGLKSTRLTLTN</sequence>
<dbReference type="STRING" id="1227077.SAMN04515668_0537"/>
<gene>
    <name evidence="2" type="ORF">SAMN04515668_0537</name>
</gene>
<dbReference type="AlphaFoldDB" id="A0A1I5TN40"/>
<name>A0A1I5TN40_HYMAR</name>
<feature type="signal peptide" evidence="1">
    <location>
        <begin position="1"/>
        <end position="21"/>
    </location>
</feature>
<dbReference type="InterPro" id="IPR013783">
    <property type="entry name" value="Ig-like_fold"/>
</dbReference>
<dbReference type="Proteomes" id="UP000199029">
    <property type="component" value="Unassembled WGS sequence"/>
</dbReference>
<keyword evidence="3" id="KW-1185">Reference proteome</keyword>
<evidence type="ECO:0000313" key="2">
    <source>
        <dbReference type="EMBL" id="SFP84469.1"/>
    </source>
</evidence>